<proteinExistence type="predicted"/>
<evidence type="ECO:0000259" key="5">
    <source>
        <dbReference type="PROSITE" id="PS50048"/>
    </source>
</evidence>
<dbReference type="Proteomes" id="UP001283341">
    <property type="component" value="Unassembled WGS sequence"/>
</dbReference>
<protein>
    <submittedName>
        <fullName evidence="6">Fungal-specific transcription factor domain-containing protein</fullName>
    </submittedName>
</protein>
<feature type="transmembrane region" description="Helical" evidence="4">
    <location>
        <begin position="471"/>
        <end position="493"/>
    </location>
</feature>
<feature type="region of interest" description="Disordered" evidence="3">
    <location>
        <begin position="66"/>
        <end position="96"/>
    </location>
</feature>
<reference evidence="6" key="2">
    <citation type="submission" date="2023-06" db="EMBL/GenBank/DDBJ databases">
        <authorList>
            <consortium name="Lawrence Berkeley National Laboratory"/>
            <person name="Haridas S."/>
            <person name="Hensen N."/>
            <person name="Bonometti L."/>
            <person name="Westerberg I."/>
            <person name="Brannstrom I.O."/>
            <person name="Guillou S."/>
            <person name="Cros-Aarteil S."/>
            <person name="Calhoun S."/>
            <person name="Kuo A."/>
            <person name="Mondo S."/>
            <person name="Pangilinan J."/>
            <person name="Riley R."/>
            <person name="Labutti K."/>
            <person name="Andreopoulos B."/>
            <person name="Lipzen A."/>
            <person name="Chen C."/>
            <person name="Yanf M."/>
            <person name="Daum C."/>
            <person name="Ng V."/>
            <person name="Clum A."/>
            <person name="Steindorff A."/>
            <person name="Ohm R."/>
            <person name="Martin F."/>
            <person name="Silar P."/>
            <person name="Natvig D."/>
            <person name="Lalanne C."/>
            <person name="Gautier V."/>
            <person name="Ament-Velasquez S.L."/>
            <person name="Kruys A."/>
            <person name="Hutchinson M.I."/>
            <person name="Powell A.J."/>
            <person name="Barry K."/>
            <person name="Miller A.N."/>
            <person name="Grigoriev I.V."/>
            <person name="Debuchy R."/>
            <person name="Gladieux P."/>
            <person name="Thoren M.H."/>
            <person name="Johannesson H."/>
        </authorList>
    </citation>
    <scope>NUCLEOTIDE SEQUENCE</scope>
    <source>
        <strain evidence="6">CBS 118394</strain>
    </source>
</reference>
<evidence type="ECO:0000256" key="1">
    <source>
        <dbReference type="ARBA" id="ARBA00022723"/>
    </source>
</evidence>
<dbReference type="EMBL" id="JAUEDM010000006">
    <property type="protein sequence ID" value="KAK3315541.1"/>
    <property type="molecule type" value="Genomic_DNA"/>
</dbReference>
<dbReference type="Pfam" id="PF04082">
    <property type="entry name" value="Fungal_trans"/>
    <property type="match status" value="1"/>
</dbReference>
<dbReference type="Gene3D" id="4.10.240.10">
    <property type="entry name" value="Zn(2)-C6 fungal-type DNA-binding domain"/>
    <property type="match status" value="1"/>
</dbReference>
<dbReference type="SMART" id="SM00066">
    <property type="entry name" value="GAL4"/>
    <property type="match status" value="1"/>
</dbReference>
<dbReference type="InterPro" id="IPR001138">
    <property type="entry name" value="Zn2Cys6_DnaBD"/>
</dbReference>
<keyword evidence="1" id="KW-0479">Metal-binding</keyword>
<feature type="compositionally biased region" description="Polar residues" evidence="3">
    <location>
        <begin position="86"/>
        <end position="96"/>
    </location>
</feature>
<evidence type="ECO:0000313" key="7">
    <source>
        <dbReference type="Proteomes" id="UP001283341"/>
    </source>
</evidence>
<dbReference type="SMART" id="SM00906">
    <property type="entry name" value="Fungal_trans"/>
    <property type="match status" value="1"/>
</dbReference>
<dbReference type="InterPro" id="IPR050987">
    <property type="entry name" value="AtrR-like"/>
</dbReference>
<keyword evidence="4" id="KW-0812">Transmembrane</keyword>
<organism evidence="6 7">
    <name type="scientific">Apodospora peruviana</name>
    <dbReference type="NCBI Taxonomy" id="516989"/>
    <lineage>
        <taxon>Eukaryota</taxon>
        <taxon>Fungi</taxon>
        <taxon>Dikarya</taxon>
        <taxon>Ascomycota</taxon>
        <taxon>Pezizomycotina</taxon>
        <taxon>Sordariomycetes</taxon>
        <taxon>Sordariomycetidae</taxon>
        <taxon>Sordariales</taxon>
        <taxon>Lasiosphaeriaceae</taxon>
        <taxon>Apodospora</taxon>
    </lineage>
</organism>
<keyword evidence="2" id="KW-0539">Nucleus</keyword>
<feature type="domain" description="Zn(2)-C6 fungal-type" evidence="5">
    <location>
        <begin position="10"/>
        <end position="40"/>
    </location>
</feature>
<sequence length="610" mass="66942">MVRGLEKRKACDLCHVKKIRCDAKKPTCSHCVVYGAQCAYTPHIKRRRKEVKLEVQNSVSAANIHDVPINPAGSAQPVLGDRPSAPGSSDTRETSNLPPLLDLVPIINDYFSNFNIIFPLFDRDAFMQKLEEASASSRLEDPATITAVKIILALADQHRVSAHPPIPSFDPAAFISDAQPTINNLVTGRDGDDLLALQSMLGLLIHYQGTIHHSTQSTVSSRALTLASAIKLVHRLGLHQSRTNALLDDATSLQRTRVFWIAYILDREISMRTHDPPLQQEGDHDTRIPISAPGFGLVHFTTASGLSVDFDIFHARIDLAHIQGAIYKRLYSVRASCQLPAERQSNVVGIHGMLRDWLATVPTELHPNNLASVVGPHSAVRQLVAMYFTYSACFQATHQVGSHDAEWVTRLVKYSQCIISLDTETGTGSSINRHLSTADDLLLEPSLSWAAIVSVARDCARLFRMVQTDDLAMISMTTCTLFAAVFTLIANMLTVSEHGMDSEDDEKLIAEALATFGQLTAIESPYSATSRKMHAACVELSCRARVARARFVLGQPGLNTMNRPTYVAWLEEQARRSAGYSALALVEGFTSAEEKPLATRMWRAGADGNS</sequence>
<dbReference type="Pfam" id="PF00172">
    <property type="entry name" value="Zn_clus"/>
    <property type="match status" value="1"/>
</dbReference>
<dbReference type="PANTHER" id="PTHR46910:SF25">
    <property type="entry name" value="ABC-TRANSPORTER-REGULATING TRANSCRIPTION FACTOR"/>
    <property type="match status" value="1"/>
</dbReference>
<dbReference type="CDD" id="cd00067">
    <property type="entry name" value="GAL4"/>
    <property type="match status" value="1"/>
</dbReference>
<dbReference type="InterPro" id="IPR007219">
    <property type="entry name" value="XnlR_reg_dom"/>
</dbReference>
<evidence type="ECO:0000256" key="2">
    <source>
        <dbReference type="ARBA" id="ARBA00023242"/>
    </source>
</evidence>
<evidence type="ECO:0000313" key="6">
    <source>
        <dbReference type="EMBL" id="KAK3315541.1"/>
    </source>
</evidence>
<dbReference type="SUPFAM" id="SSF57701">
    <property type="entry name" value="Zn2/Cys6 DNA-binding domain"/>
    <property type="match status" value="1"/>
</dbReference>
<dbReference type="PROSITE" id="PS00463">
    <property type="entry name" value="ZN2_CY6_FUNGAL_1"/>
    <property type="match status" value="1"/>
</dbReference>
<evidence type="ECO:0000256" key="3">
    <source>
        <dbReference type="SAM" id="MobiDB-lite"/>
    </source>
</evidence>
<accession>A0AAE0M194</accession>
<dbReference type="GO" id="GO:0006351">
    <property type="term" value="P:DNA-templated transcription"/>
    <property type="evidence" value="ECO:0007669"/>
    <property type="project" value="InterPro"/>
</dbReference>
<dbReference type="GO" id="GO:0003677">
    <property type="term" value="F:DNA binding"/>
    <property type="evidence" value="ECO:0007669"/>
    <property type="project" value="InterPro"/>
</dbReference>
<dbReference type="GO" id="GO:0000981">
    <property type="term" value="F:DNA-binding transcription factor activity, RNA polymerase II-specific"/>
    <property type="evidence" value="ECO:0007669"/>
    <property type="project" value="InterPro"/>
</dbReference>
<comment type="caution">
    <text evidence="6">The sequence shown here is derived from an EMBL/GenBank/DDBJ whole genome shotgun (WGS) entry which is preliminary data.</text>
</comment>
<keyword evidence="4" id="KW-1133">Transmembrane helix</keyword>
<dbReference type="InterPro" id="IPR036864">
    <property type="entry name" value="Zn2-C6_fun-type_DNA-bd_sf"/>
</dbReference>
<keyword evidence="7" id="KW-1185">Reference proteome</keyword>
<dbReference type="PANTHER" id="PTHR46910">
    <property type="entry name" value="TRANSCRIPTION FACTOR PDR1"/>
    <property type="match status" value="1"/>
</dbReference>
<dbReference type="PROSITE" id="PS50048">
    <property type="entry name" value="ZN2_CY6_FUNGAL_2"/>
    <property type="match status" value="1"/>
</dbReference>
<dbReference type="AlphaFoldDB" id="A0AAE0M194"/>
<reference evidence="6" key="1">
    <citation type="journal article" date="2023" name="Mol. Phylogenet. Evol.">
        <title>Genome-scale phylogeny and comparative genomics of the fungal order Sordariales.</title>
        <authorList>
            <person name="Hensen N."/>
            <person name="Bonometti L."/>
            <person name="Westerberg I."/>
            <person name="Brannstrom I.O."/>
            <person name="Guillou S."/>
            <person name="Cros-Aarteil S."/>
            <person name="Calhoun S."/>
            <person name="Haridas S."/>
            <person name="Kuo A."/>
            <person name="Mondo S."/>
            <person name="Pangilinan J."/>
            <person name="Riley R."/>
            <person name="LaButti K."/>
            <person name="Andreopoulos B."/>
            <person name="Lipzen A."/>
            <person name="Chen C."/>
            <person name="Yan M."/>
            <person name="Daum C."/>
            <person name="Ng V."/>
            <person name="Clum A."/>
            <person name="Steindorff A."/>
            <person name="Ohm R.A."/>
            <person name="Martin F."/>
            <person name="Silar P."/>
            <person name="Natvig D.O."/>
            <person name="Lalanne C."/>
            <person name="Gautier V."/>
            <person name="Ament-Velasquez S.L."/>
            <person name="Kruys A."/>
            <person name="Hutchinson M.I."/>
            <person name="Powell A.J."/>
            <person name="Barry K."/>
            <person name="Miller A.N."/>
            <person name="Grigoriev I.V."/>
            <person name="Debuchy R."/>
            <person name="Gladieux P."/>
            <person name="Hiltunen Thoren M."/>
            <person name="Johannesson H."/>
        </authorList>
    </citation>
    <scope>NUCLEOTIDE SEQUENCE</scope>
    <source>
        <strain evidence="6">CBS 118394</strain>
    </source>
</reference>
<evidence type="ECO:0000256" key="4">
    <source>
        <dbReference type="SAM" id="Phobius"/>
    </source>
</evidence>
<name>A0AAE0M194_9PEZI</name>
<keyword evidence="4" id="KW-0472">Membrane</keyword>
<gene>
    <name evidence="6" type="ORF">B0H66DRAFT_642744</name>
</gene>
<dbReference type="CDD" id="cd12148">
    <property type="entry name" value="fungal_TF_MHR"/>
    <property type="match status" value="1"/>
</dbReference>
<dbReference type="GO" id="GO:0008270">
    <property type="term" value="F:zinc ion binding"/>
    <property type="evidence" value="ECO:0007669"/>
    <property type="project" value="InterPro"/>
</dbReference>